<dbReference type="Pfam" id="PF26640">
    <property type="entry name" value="DUF8212"/>
    <property type="match status" value="1"/>
</dbReference>
<evidence type="ECO:0000313" key="2">
    <source>
        <dbReference type="EMBL" id="KAK7462386.1"/>
    </source>
</evidence>
<dbReference type="EMBL" id="JBANRG010000011">
    <property type="protein sequence ID" value="KAK7462386.1"/>
    <property type="molecule type" value="Genomic_DNA"/>
</dbReference>
<sequence>MTGLLNFDPGMFSIAQRMSWASQRQTTREEDQAYCLMGILDVHMPVLYGEGRTNAFRRLQLEIIKHSNDQSIFAWSMPVGSSEPRGLLARSPSEFRASRKARVAMNILANSFIGTNTRSFSMTNNGLRISLPMEAVPGEDGVFLAYLDCQPEDGDGFLGIFLKKIDQEQQYVRWRADEVGLYSAWSALRAVMQEVFVRDPPSSPQQTTSPGVLYHIKISREFAFLTRFRFSAVSEDLTELPRENIVSTAVAVPNQDLEALKIQHTPSKISFLVIVGVDKHRFFLDLVTEFSNEESMKDLLQSYSGSSSRSSIRTQFLDRLVKIVPGTRDAIHIGIRTTRRKMHCLNISVIPASHLGFRTSLSQAKPTSGLMIRTFETLESGFELEEVIVTKKTSRENFENSVIHLTFRDEEPIAILVFEKYGGESRGFQQIAIILGIHLNHAWADVVHVSSSIFDEGETMEKILRSYEKEEVERRQWQQSVSRVVDTGDSAWVGRFTVEVTTGMNKKLQLGTHWAAIRILRSQS</sequence>
<organism evidence="2 3">
    <name type="scientific">Marasmiellus scandens</name>
    <dbReference type="NCBI Taxonomy" id="2682957"/>
    <lineage>
        <taxon>Eukaryota</taxon>
        <taxon>Fungi</taxon>
        <taxon>Dikarya</taxon>
        <taxon>Basidiomycota</taxon>
        <taxon>Agaricomycotina</taxon>
        <taxon>Agaricomycetes</taxon>
        <taxon>Agaricomycetidae</taxon>
        <taxon>Agaricales</taxon>
        <taxon>Marasmiineae</taxon>
        <taxon>Omphalotaceae</taxon>
        <taxon>Marasmiellus</taxon>
    </lineage>
</organism>
<keyword evidence="3" id="KW-1185">Reference proteome</keyword>
<name>A0ABR1JJX9_9AGAR</name>
<dbReference type="Proteomes" id="UP001498398">
    <property type="component" value="Unassembled WGS sequence"/>
</dbReference>
<comment type="caution">
    <text evidence="2">The sequence shown here is derived from an EMBL/GenBank/DDBJ whole genome shotgun (WGS) entry which is preliminary data.</text>
</comment>
<proteinExistence type="predicted"/>
<protein>
    <recommendedName>
        <fullName evidence="1">DUF8212 domain-containing protein</fullName>
    </recommendedName>
</protein>
<gene>
    <name evidence="2" type="ORF">VKT23_007985</name>
</gene>
<accession>A0ABR1JJX9</accession>
<reference evidence="2 3" key="1">
    <citation type="submission" date="2024-01" db="EMBL/GenBank/DDBJ databases">
        <title>A draft genome for the cacao thread blight pathogen Marasmiellus scandens.</title>
        <authorList>
            <person name="Baruah I.K."/>
            <person name="Leung J."/>
            <person name="Bukari Y."/>
            <person name="Amoako-Attah I."/>
            <person name="Meinhardt L.W."/>
            <person name="Bailey B.A."/>
            <person name="Cohen S.P."/>
        </authorList>
    </citation>
    <scope>NUCLEOTIDE SEQUENCE [LARGE SCALE GENOMIC DNA]</scope>
    <source>
        <strain evidence="2 3">GH-19</strain>
    </source>
</reference>
<dbReference type="PANTHER" id="PTHR10622">
    <property type="entry name" value="HET DOMAIN-CONTAINING PROTEIN"/>
    <property type="match status" value="1"/>
</dbReference>
<feature type="domain" description="DUF8212" evidence="1">
    <location>
        <begin position="54"/>
        <end position="91"/>
    </location>
</feature>
<evidence type="ECO:0000259" key="1">
    <source>
        <dbReference type="Pfam" id="PF26640"/>
    </source>
</evidence>
<dbReference type="InterPro" id="IPR058525">
    <property type="entry name" value="DUF8212"/>
</dbReference>
<dbReference type="PANTHER" id="PTHR10622:SF10">
    <property type="entry name" value="HET DOMAIN-CONTAINING PROTEIN"/>
    <property type="match status" value="1"/>
</dbReference>
<evidence type="ECO:0000313" key="3">
    <source>
        <dbReference type="Proteomes" id="UP001498398"/>
    </source>
</evidence>